<dbReference type="RefSeq" id="WP_379698270.1">
    <property type="nucleotide sequence ID" value="NZ_JBHSXH010000015.1"/>
</dbReference>
<name>A0ABD5U605_9EURY</name>
<evidence type="ECO:0000313" key="2">
    <source>
        <dbReference type="EMBL" id="MFC6826525.1"/>
    </source>
</evidence>
<sequence>MAKRKNQHYVPKYLLRGWTDDEMVAVYNLKNEEEYPRTNISHLCSEDYIYGGPEAEESLDGLESIHARIIRDLRKYRSFDVLDEIEILHFCAFVLLQRNRTKQRKREAEEMTDNLMKEYLRAQVEMGELDPELPSGRNALDALDNVRITQENPLTLPMFHALAGIDLIIDLEVVVLENTSETKFIVSDHPVVLDNRLFKGRVKRSPIGLQNRGLQMFVPISENVLMMLYDEVSYNVEYSDVKKRRVVTDSKKVVNGLNDLQIINALESVFYRYTGRKQEFKDAQNRLTEYVNQETTTFQKLSPEEHDFDSENEMLEFGQNLAEYSPYLPFVRQRIEAEFVSRRHPELSEGWENYVDAILEDARKEAEEDC</sequence>
<reference evidence="2 3" key="1">
    <citation type="journal article" date="2019" name="Int. J. Syst. Evol. Microbiol.">
        <title>The Global Catalogue of Microorganisms (GCM) 10K type strain sequencing project: providing services to taxonomists for standard genome sequencing and annotation.</title>
        <authorList>
            <consortium name="The Broad Institute Genomics Platform"/>
            <consortium name="The Broad Institute Genome Sequencing Center for Infectious Disease"/>
            <person name="Wu L."/>
            <person name="Ma J."/>
        </authorList>
    </citation>
    <scope>NUCLEOTIDE SEQUENCE [LARGE SCALE GENOMIC DNA]</scope>
    <source>
        <strain evidence="2 3">YIM 94188</strain>
    </source>
</reference>
<accession>A0ABD5U605</accession>
<evidence type="ECO:0000256" key="1">
    <source>
        <dbReference type="SAM" id="Coils"/>
    </source>
</evidence>
<dbReference type="EMBL" id="JBHSXH010000015">
    <property type="protein sequence ID" value="MFC6826525.1"/>
    <property type="molecule type" value="Genomic_DNA"/>
</dbReference>
<organism evidence="2 3">
    <name type="scientific">Halopelagius fulvigenes</name>
    <dbReference type="NCBI Taxonomy" id="1198324"/>
    <lineage>
        <taxon>Archaea</taxon>
        <taxon>Methanobacteriati</taxon>
        <taxon>Methanobacteriota</taxon>
        <taxon>Stenosarchaea group</taxon>
        <taxon>Halobacteria</taxon>
        <taxon>Halobacteriales</taxon>
        <taxon>Haloferacaceae</taxon>
    </lineage>
</organism>
<dbReference type="AlphaFoldDB" id="A0ABD5U605"/>
<dbReference type="InterPro" id="IPR025332">
    <property type="entry name" value="DUF4238"/>
</dbReference>
<dbReference type="Pfam" id="PF14022">
    <property type="entry name" value="DUF4238"/>
    <property type="match status" value="1"/>
</dbReference>
<protein>
    <submittedName>
        <fullName evidence="2">DUF4238 domain-containing protein</fullName>
    </submittedName>
</protein>
<keyword evidence="3" id="KW-1185">Reference proteome</keyword>
<gene>
    <name evidence="2" type="ORF">ACFQEV_16200</name>
</gene>
<dbReference type="Proteomes" id="UP001596408">
    <property type="component" value="Unassembled WGS sequence"/>
</dbReference>
<evidence type="ECO:0000313" key="3">
    <source>
        <dbReference type="Proteomes" id="UP001596408"/>
    </source>
</evidence>
<proteinExistence type="predicted"/>
<comment type="caution">
    <text evidence="2">The sequence shown here is derived from an EMBL/GenBank/DDBJ whole genome shotgun (WGS) entry which is preliminary data.</text>
</comment>
<keyword evidence="1" id="KW-0175">Coiled coil</keyword>
<feature type="coiled-coil region" evidence="1">
    <location>
        <begin position="98"/>
        <end position="125"/>
    </location>
</feature>